<evidence type="ECO:0000313" key="2">
    <source>
        <dbReference type="Proteomes" id="UP001066276"/>
    </source>
</evidence>
<proteinExistence type="predicted"/>
<reference evidence="1" key="1">
    <citation type="journal article" date="2022" name="bioRxiv">
        <title>Sequencing and chromosome-scale assembly of the giantPleurodeles waltlgenome.</title>
        <authorList>
            <person name="Brown T."/>
            <person name="Elewa A."/>
            <person name="Iarovenko S."/>
            <person name="Subramanian E."/>
            <person name="Araus A.J."/>
            <person name="Petzold A."/>
            <person name="Susuki M."/>
            <person name="Suzuki K.-i.T."/>
            <person name="Hayashi T."/>
            <person name="Toyoda A."/>
            <person name="Oliveira C."/>
            <person name="Osipova E."/>
            <person name="Leigh N.D."/>
            <person name="Simon A."/>
            <person name="Yun M.H."/>
        </authorList>
    </citation>
    <scope>NUCLEOTIDE SEQUENCE</scope>
    <source>
        <strain evidence="1">20211129_DDA</strain>
        <tissue evidence="1">Liver</tissue>
    </source>
</reference>
<protein>
    <submittedName>
        <fullName evidence="1">Uncharacterized protein</fullName>
    </submittedName>
</protein>
<keyword evidence="2" id="KW-1185">Reference proteome</keyword>
<gene>
    <name evidence="1" type="ORF">NDU88_000930</name>
</gene>
<name>A0AAV7R746_PLEWA</name>
<evidence type="ECO:0000313" key="1">
    <source>
        <dbReference type="EMBL" id="KAJ1148089.1"/>
    </source>
</evidence>
<accession>A0AAV7R746</accession>
<sequence>MAHRGLGGPGVSGVRFAQPVAPGLAAEGSCDLERPPLIDWWHQGCLLTGRQGPLGDKRMMGFAGALGESQ</sequence>
<dbReference type="Proteomes" id="UP001066276">
    <property type="component" value="Chromosome 5"/>
</dbReference>
<comment type="caution">
    <text evidence="1">The sequence shown here is derived from an EMBL/GenBank/DDBJ whole genome shotgun (WGS) entry which is preliminary data.</text>
</comment>
<organism evidence="1 2">
    <name type="scientific">Pleurodeles waltl</name>
    <name type="common">Iberian ribbed newt</name>
    <dbReference type="NCBI Taxonomy" id="8319"/>
    <lineage>
        <taxon>Eukaryota</taxon>
        <taxon>Metazoa</taxon>
        <taxon>Chordata</taxon>
        <taxon>Craniata</taxon>
        <taxon>Vertebrata</taxon>
        <taxon>Euteleostomi</taxon>
        <taxon>Amphibia</taxon>
        <taxon>Batrachia</taxon>
        <taxon>Caudata</taxon>
        <taxon>Salamandroidea</taxon>
        <taxon>Salamandridae</taxon>
        <taxon>Pleurodelinae</taxon>
        <taxon>Pleurodeles</taxon>
    </lineage>
</organism>
<dbReference type="EMBL" id="JANPWB010000009">
    <property type="protein sequence ID" value="KAJ1148089.1"/>
    <property type="molecule type" value="Genomic_DNA"/>
</dbReference>
<dbReference type="AlphaFoldDB" id="A0AAV7R746"/>